<feature type="region of interest" description="Disordered" evidence="1">
    <location>
        <begin position="647"/>
        <end position="667"/>
    </location>
</feature>
<evidence type="ECO:0000259" key="3">
    <source>
        <dbReference type="Pfam" id="PF13550"/>
    </source>
</evidence>
<dbReference type="Pfam" id="PF13547">
    <property type="entry name" value="GTA_TIM"/>
    <property type="match status" value="1"/>
</dbReference>
<comment type="caution">
    <text evidence="4">The sequence shown here is derived from an EMBL/GenBank/DDBJ whole genome shotgun (WGS) entry which is preliminary data.</text>
</comment>
<feature type="domain" description="Tip attachment protein J" evidence="3">
    <location>
        <begin position="775"/>
        <end position="931"/>
    </location>
</feature>
<dbReference type="EMBL" id="BPFZ01000011">
    <property type="protein sequence ID" value="GIU67609.1"/>
    <property type="molecule type" value="Genomic_DNA"/>
</dbReference>
<keyword evidence="5" id="KW-1185">Reference proteome</keyword>
<proteinExistence type="predicted"/>
<protein>
    <submittedName>
        <fullName evidence="4">Phage host specificity protein</fullName>
    </submittedName>
</protein>
<organism evidence="4 5">
    <name type="scientific">Candidatus Phycosocius spiralis</name>
    <dbReference type="NCBI Taxonomy" id="2815099"/>
    <lineage>
        <taxon>Bacteria</taxon>
        <taxon>Pseudomonadati</taxon>
        <taxon>Pseudomonadota</taxon>
        <taxon>Alphaproteobacteria</taxon>
        <taxon>Caulobacterales</taxon>
        <taxon>Caulobacterales incertae sedis</taxon>
        <taxon>Candidatus Phycosocius</taxon>
    </lineage>
</organism>
<evidence type="ECO:0000259" key="2">
    <source>
        <dbReference type="Pfam" id="PF13547"/>
    </source>
</evidence>
<dbReference type="InterPro" id="IPR025195">
    <property type="entry name" value="GTA_TIM_dom"/>
</dbReference>
<dbReference type="SUPFAM" id="SSF51445">
    <property type="entry name" value="(Trans)glycosidases"/>
    <property type="match status" value="1"/>
</dbReference>
<dbReference type="Gene3D" id="3.20.20.80">
    <property type="entry name" value="Glycosidases"/>
    <property type="match status" value="1"/>
</dbReference>
<reference evidence="4" key="2">
    <citation type="journal article" date="2023" name="ISME Commun">
        <title>Characterization of a bloom-associated alphaproteobacterial lineage, 'Candidatus Phycosocius': insights into freshwater algal-bacterial interactions.</title>
        <authorList>
            <person name="Tanabe Y."/>
            <person name="Yamaguchi H."/>
            <person name="Yoshida M."/>
            <person name="Kai A."/>
            <person name="Okazaki Y."/>
        </authorList>
    </citation>
    <scope>NUCLEOTIDE SEQUENCE</scope>
    <source>
        <strain evidence="4">BOTRYCO-1</strain>
    </source>
</reference>
<dbReference type="CDD" id="cd19607">
    <property type="entry name" value="GTA_TIM-barrel-like"/>
    <property type="match status" value="1"/>
</dbReference>
<dbReference type="InterPro" id="IPR017853">
    <property type="entry name" value="GH"/>
</dbReference>
<evidence type="ECO:0000313" key="4">
    <source>
        <dbReference type="EMBL" id="GIU67609.1"/>
    </source>
</evidence>
<accession>A0ABQ4PXB8</accession>
<reference evidence="4" key="1">
    <citation type="submission" date="2021-05" db="EMBL/GenBank/DDBJ databases">
        <authorList>
            <person name="Tanabe Y."/>
        </authorList>
    </citation>
    <scope>NUCLEOTIDE SEQUENCE</scope>
    <source>
        <strain evidence="4">BOTRYCO-1</strain>
    </source>
</reference>
<feature type="domain" description="GTA TIM-barrel-like" evidence="2">
    <location>
        <begin position="431"/>
        <end position="716"/>
    </location>
</feature>
<evidence type="ECO:0000313" key="5">
    <source>
        <dbReference type="Proteomes" id="UP001161064"/>
    </source>
</evidence>
<dbReference type="InterPro" id="IPR032876">
    <property type="entry name" value="J_dom"/>
</dbReference>
<dbReference type="Proteomes" id="UP001161064">
    <property type="component" value="Unassembled WGS sequence"/>
</dbReference>
<evidence type="ECO:0000256" key="1">
    <source>
        <dbReference type="SAM" id="MobiDB-lite"/>
    </source>
</evidence>
<dbReference type="RefSeq" id="WP_284360563.1">
    <property type="nucleotide sequence ID" value="NZ_BPFZ01000011.1"/>
</dbReference>
<dbReference type="Pfam" id="PF13550">
    <property type="entry name" value="Phage-tail_3"/>
    <property type="match status" value="1"/>
</dbReference>
<name>A0ABQ4PXB8_9PROT</name>
<gene>
    <name evidence="4" type="ORF">PsB1_1763</name>
</gene>
<sequence length="1259" mass="136473">MATLILSTVGSALFGPVGGFVGAMAGSALDATIQTSLTPTRVQPSRLSNLKVQGGGEGAAIPIVYGAGRITGQIIWAAQFKESTSKRTVGGKGGQRVVERSYSLSFAIGLCEGPIGGIGRVWVNGEKFDLSTVTYRLYLGDETQMPDMIIEAIEGINFAPAFRGLAYIVFEDLALAGFNDRIPQFSFEVFAQSPSSSKGPRLADLARAVCLIPGAGEFAYATTPITTRWGGGEAKGENLHVKSAQTDLVVSLDQLGRDLPNVRAISLVIAWFGTDLRAGMCKIQPRVDQAYKVTQPRAWQVAGLSRQKAELVTQVDDRPAYGGSPEDQSVIEAIQELKGRGHFVTHNPFVMMDIPATNTLPNPYATNTSGIGQAPYPWRGRITCYPGPHQQGSADGTASAANQVAAFFGTATAAQFQLRGREVIYSGPAEWSYRRFILHQAALAKAAGGVDGFLIGSELIGLTRLRSSDGSFPAVTALRALAAEVRLILGPNVQLGYGADWTEYGAYSPPGTSDLRFPLDPLWADPEINFIGIDWYPPLTDRRAGDPKPDLNLYKAGIEAGEAYDFYYVNDQARLAKQRTPITDGAYQEPWVWRQKDLRGFWSNAHYERNGGVRVSKPTPWVPKSKPIYLMEVGFPAVDKGANRPSVFPDPKSSEAGLPPFSNGQRDDGEQRLALEATLSYWRDNNPISPLYGKPMLNLDHIYLWTWDARPFPHFPQLQSVWGDGAYAAKGHWLAGRAGALPIRDILADIGVRAGLSRLDTSSVEGYIEGYLIENPSDARTLFEQLAKPFGLEAQPAFDSLRLKTIPPSVGLIDLSPKDFVLNQTKPALSRALLLHEQPRSARATTYASERDYQPATYQAGSTSNQANQLNVTLPVVIDATSRKAVSEYLAQSAPMEVLSGSLSGRMAALLEVGDRFSWEDGTIWRVDRLEGAWGQELTASRAPSAQLASISSYFVDPTPQLPVIVSPPNIVMLDLPAPFVSTQSPQPHFGAYAKPWPNEIEIVLGDKQIARLNRPMLAGELNSTLDPAPISRRLGMGCQVVFSNDQTPPTSGKGAFIADNQILDIVTWQAVNLVGPQTWRLNGLVRGYLGVAQAPAIASGTSFIVLNEAIGIGSLDQNLWGSTLSYAGQPVGEAQLATILNARFRASAQKPWSPCHAKAKRRSDGVMVSWIRRAWGDGDSWDVPIVPLGCASEKYRIRLMTSSGVMVHEAVTDTPSYLYPRAKELADFGTQQALLHVEICQLGTSDLVGYPLVDQLAL</sequence>